<accession>A0A9D1HKL5</accession>
<evidence type="ECO:0000313" key="4">
    <source>
        <dbReference type="Proteomes" id="UP000824124"/>
    </source>
</evidence>
<dbReference type="Proteomes" id="UP000824124">
    <property type="component" value="Unassembled WGS sequence"/>
</dbReference>
<feature type="domain" description="Pyruvate/ketoisovalerate oxidoreductase catalytic" evidence="2">
    <location>
        <begin position="11"/>
        <end position="174"/>
    </location>
</feature>
<reference evidence="3" key="1">
    <citation type="submission" date="2020-10" db="EMBL/GenBank/DDBJ databases">
        <authorList>
            <person name="Gilroy R."/>
        </authorList>
    </citation>
    <scope>NUCLEOTIDE SEQUENCE</scope>
    <source>
        <strain evidence="3">2830</strain>
    </source>
</reference>
<reference evidence="3" key="2">
    <citation type="journal article" date="2021" name="PeerJ">
        <title>Extensive microbial diversity within the chicken gut microbiome revealed by metagenomics and culture.</title>
        <authorList>
            <person name="Gilroy R."/>
            <person name="Ravi A."/>
            <person name="Getino M."/>
            <person name="Pursley I."/>
            <person name="Horton D.L."/>
            <person name="Alikhan N.F."/>
            <person name="Baker D."/>
            <person name="Gharbi K."/>
            <person name="Hall N."/>
            <person name="Watson M."/>
            <person name="Adriaenssens E.M."/>
            <person name="Foster-Nyarko E."/>
            <person name="Jarju S."/>
            <person name="Secka A."/>
            <person name="Antonio M."/>
            <person name="Oren A."/>
            <person name="Chaudhuri R.R."/>
            <person name="La Ragione R."/>
            <person name="Hildebrand F."/>
            <person name="Pallen M.J."/>
        </authorList>
    </citation>
    <scope>NUCLEOTIDE SEQUENCE</scope>
    <source>
        <strain evidence="3">2830</strain>
    </source>
</reference>
<dbReference type="InterPro" id="IPR052554">
    <property type="entry name" value="2-oxoglutarate_synth_KorC"/>
</dbReference>
<dbReference type="InterPro" id="IPR002869">
    <property type="entry name" value="Pyrv_flavodox_OxRed_cen"/>
</dbReference>
<organism evidence="3 4">
    <name type="scientific">Candidatus Avidehalobacter gallistercoris</name>
    <dbReference type="NCBI Taxonomy" id="2840694"/>
    <lineage>
        <taxon>Bacteria</taxon>
        <taxon>Bacillati</taxon>
        <taxon>Bacillota</taxon>
        <taxon>Clostridia</taxon>
        <taxon>Eubacteriales</taxon>
        <taxon>Peptococcaceae</taxon>
        <taxon>Peptococcaceae incertae sedis</taxon>
        <taxon>Candidatus Avidehalobacter</taxon>
    </lineage>
</organism>
<dbReference type="Gene3D" id="3.40.920.10">
    <property type="entry name" value="Pyruvate-ferredoxin oxidoreductase, PFOR, domain III"/>
    <property type="match status" value="1"/>
</dbReference>
<dbReference type="PANTHER" id="PTHR42730:SF1">
    <property type="entry name" value="2-OXOGLUTARATE SYNTHASE SUBUNIT KORC"/>
    <property type="match status" value="1"/>
</dbReference>
<evidence type="ECO:0000313" key="3">
    <source>
        <dbReference type="EMBL" id="HIU10780.1"/>
    </source>
</evidence>
<dbReference type="GO" id="GO:0016903">
    <property type="term" value="F:oxidoreductase activity, acting on the aldehyde or oxo group of donors"/>
    <property type="evidence" value="ECO:0007669"/>
    <property type="project" value="InterPro"/>
</dbReference>
<sequence length="178" mass="18746">MKFEARFSGTGGQGIIRCAVLLAEAALYDGYQAAQSQVYGPESRGGSSQGEVVIKDEAIYYPKVTCPDVLLCLSQEAYNKYAADIVPNGILIIDSDFVKSTGLEGASVKVYALPILETAKTRLNNEMSANVVALGAIIGLTHIVSNAAVERALANNFKAKTLPGNIAAYHAGYALAAE</sequence>
<keyword evidence="1" id="KW-0560">Oxidoreductase</keyword>
<dbReference type="PANTHER" id="PTHR42730">
    <property type="entry name" value="2-OXOGLUTARATE SYNTHASE SUBUNIT KORC"/>
    <property type="match status" value="1"/>
</dbReference>
<evidence type="ECO:0000259" key="2">
    <source>
        <dbReference type="Pfam" id="PF01558"/>
    </source>
</evidence>
<dbReference type="EMBL" id="DVMH01000030">
    <property type="protein sequence ID" value="HIU10780.1"/>
    <property type="molecule type" value="Genomic_DNA"/>
</dbReference>
<dbReference type="SUPFAM" id="SSF53323">
    <property type="entry name" value="Pyruvate-ferredoxin oxidoreductase, PFOR, domain III"/>
    <property type="match status" value="1"/>
</dbReference>
<dbReference type="Pfam" id="PF01558">
    <property type="entry name" value="POR"/>
    <property type="match status" value="1"/>
</dbReference>
<dbReference type="InterPro" id="IPR019752">
    <property type="entry name" value="Pyrv/ketoisovalerate_OxRed_cat"/>
</dbReference>
<gene>
    <name evidence="3" type="ORF">IAB00_06035</name>
</gene>
<comment type="caution">
    <text evidence="3">The sequence shown here is derived from an EMBL/GenBank/DDBJ whole genome shotgun (WGS) entry which is preliminary data.</text>
</comment>
<proteinExistence type="predicted"/>
<dbReference type="AlphaFoldDB" id="A0A9D1HKL5"/>
<evidence type="ECO:0000256" key="1">
    <source>
        <dbReference type="ARBA" id="ARBA00023002"/>
    </source>
</evidence>
<protein>
    <submittedName>
        <fullName evidence="3">2-oxoacid:acceptor oxidoreductase family protein</fullName>
    </submittedName>
</protein>
<name>A0A9D1HKL5_9FIRM</name>